<organism evidence="2 3">
    <name type="scientific">Umezawaea tangerina</name>
    <dbReference type="NCBI Taxonomy" id="84725"/>
    <lineage>
        <taxon>Bacteria</taxon>
        <taxon>Bacillati</taxon>
        <taxon>Actinomycetota</taxon>
        <taxon>Actinomycetes</taxon>
        <taxon>Pseudonocardiales</taxon>
        <taxon>Pseudonocardiaceae</taxon>
        <taxon>Umezawaea</taxon>
    </lineage>
</organism>
<dbReference type="Gene3D" id="3.40.50.1820">
    <property type="entry name" value="alpha/beta hydrolase"/>
    <property type="match status" value="1"/>
</dbReference>
<dbReference type="OrthoDB" id="3249793at2"/>
<dbReference type="Proteomes" id="UP000239494">
    <property type="component" value="Unassembled WGS sequence"/>
</dbReference>
<evidence type="ECO:0000313" key="2">
    <source>
        <dbReference type="EMBL" id="PRY32700.1"/>
    </source>
</evidence>
<dbReference type="GO" id="GO:0016020">
    <property type="term" value="C:membrane"/>
    <property type="evidence" value="ECO:0007669"/>
    <property type="project" value="TreeGrafter"/>
</dbReference>
<evidence type="ECO:0000259" key="1">
    <source>
        <dbReference type="Pfam" id="PF12697"/>
    </source>
</evidence>
<dbReference type="InterPro" id="IPR050266">
    <property type="entry name" value="AB_hydrolase_sf"/>
</dbReference>
<evidence type="ECO:0000313" key="3">
    <source>
        <dbReference type="Proteomes" id="UP000239494"/>
    </source>
</evidence>
<comment type="caution">
    <text evidence="2">The sequence shown here is derived from an EMBL/GenBank/DDBJ whole genome shotgun (WGS) entry which is preliminary data.</text>
</comment>
<proteinExistence type="predicted"/>
<accession>A0A2T0SH06</accession>
<gene>
    <name evidence="2" type="ORF">CLV43_120119</name>
</gene>
<name>A0A2T0SH06_9PSEU</name>
<dbReference type="Pfam" id="PF12697">
    <property type="entry name" value="Abhydrolase_6"/>
    <property type="match status" value="1"/>
</dbReference>
<protein>
    <submittedName>
        <fullName evidence="2">Pimeloyl-ACP methyl ester carboxylesterase</fullName>
    </submittedName>
</protein>
<dbReference type="PRINTS" id="PR00111">
    <property type="entry name" value="ABHYDROLASE"/>
</dbReference>
<dbReference type="InterPro" id="IPR029058">
    <property type="entry name" value="AB_hydrolase_fold"/>
</dbReference>
<dbReference type="SUPFAM" id="SSF53474">
    <property type="entry name" value="alpha/beta-Hydrolases"/>
    <property type="match status" value="1"/>
</dbReference>
<dbReference type="EMBL" id="PVTF01000020">
    <property type="protein sequence ID" value="PRY32700.1"/>
    <property type="molecule type" value="Genomic_DNA"/>
</dbReference>
<keyword evidence="3" id="KW-1185">Reference proteome</keyword>
<dbReference type="AlphaFoldDB" id="A0A2T0SH06"/>
<dbReference type="InterPro" id="IPR000073">
    <property type="entry name" value="AB_hydrolase_1"/>
</dbReference>
<dbReference type="PANTHER" id="PTHR43798">
    <property type="entry name" value="MONOACYLGLYCEROL LIPASE"/>
    <property type="match status" value="1"/>
</dbReference>
<feature type="domain" description="AB hydrolase-1" evidence="1">
    <location>
        <begin position="22"/>
        <end position="242"/>
    </location>
</feature>
<dbReference type="RefSeq" id="WP_106196173.1">
    <property type="nucleotide sequence ID" value="NZ_PVTF01000020.1"/>
</dbReference>
<reference evidence="2 3" key="1">
    <citation type="submission" date="2018-03" db="EMBL/GenBank/DDBJ databases">
        <title>Genomic Encyclopedia of Archaeal and Bacterial Type Strains, Phase II (KMG-II): from individual species to whole genera.</title>
        <authorList>
            <person name="Goeker M."/>
        </authorList>
    </citation>
    <scope>NUCLEOTIDE SEQUENCE [LARGE SCALE GENOMIC DNA]</scope>
    <source>
        <strain evidence="2 3">DSM 44720</strain>
    </source>
</reference>
<dbReference type="PANTHER" id="PTHR43798:SF33">
    <property type="entry name" value="HYDROLASE, PUTATIVE (AFU_ORTHOLOGUE AFUA_2G14860)-RELATED"/>
    <property type="match status" value="1"/>
</dbReference>
<sequence length="257" mass="26888">MTKVSGGEVDVRFDDQGEGRAFLLLHGGGGPQTVAGFAARLAAHGRVITPVHAGFGGTERPEWLSSMAGLAEVYVQLLEDEDLHDVVVVGNSMGGWTAAEMALLGSDRISGIVLVDAVGIEVEGHPVVDIFPLTLDELSKLSYHDPAKFGIDPSTFTDAQKAGMAANRAALAVYGASMADPTLRERLAGVKVPSLVLWGESDQVVDPEYGRAYAEAIPGSVFHVLPGTGHVPQIETPELLLDEVTGFAGHTGSGHAQ</sequence>
<dbReference type="GO" id="GO:0003824">
    <property type="term" value="F:catalytic activity"/>
    <property type="evidence" value="ECO:0007669"/>
    <property type="project" value="UniProtKB-ARBA"/>
</dbReference>